<dbReference type="InterPro" id="IPR036291">
    <property type="entry name" value="NAD(P)-bd_dom_sf"/>
</dbReference>
<dbReference type="GO" id="GO:0016491">
    <property type="term" value="F:oxidoreductase activity"/>
    <property type="evidence" value="ECO:0007669"/>
    <property type="project" value="UniProtKB-KW"/>
</dbReference>
<sequence length="338" mass="36443">MASRTGFGEKTGATDVAEAFYDQVKGLTVLVTGVNPKGIGGATVKAIAQHDAACVIITGRSQEKLDEIIKDLSTNFPRVRAISVSLDLASQRSVRNAAVEISKAVDAIDVVINNAGVMCIPQRELSEDGFEMHLATNHIGHFLLTNLLMDKIRQAAVKRPGSTRIVNVTSAGYNFSAFRFQDYNFEGHPVSADEGGDKEWLKAYGLPEEPVSQYVPLIAYGQSKTANLLFTTYLAKHLASYGITSFVVHPGVIRTELLRYMSEELVAAVTGPVTSLKTQDQGAATSVVAALDPALKDHSGAYMSDCQVVPAAAYAVDQEAAEKLWKLTETFVGQEFKL</sequence>
<evidence type="ECO:0000313" key="4">
    <source>
        <dbReference type="EMBL" id="PGH00716.1"/>
    </source>
</evidence>
<dbReference type="PRINTS" id="PR00080">
    <property type="entry name" value="SDRFAMILY"/>
</dbReference>
<dbReference type="PANTHER" id="PTHR43157:SF31">
    <property type="entry name" value="PHOSPHATIDYLINOSITOL-GLYCAN BIOSYNTHESIS CLASS F PROTEIN"/>
    <property type="match status" value="1"/>
</dbReference>
<proteinExistence type="inferred from homology"/>
<dbReference type="AlphaFoldDB" id="A0A2B7WV86"/>
<keyword evidence="5" id="KW-1185">Reference proteome</keyword>
<dbReference type="Gene3D" id="3.40.50.720">
    <property type="entry name" value="NAD(P)-binding Rossmann-like Domain"/>
    <property type="match status" value="1"/>
</dbReference>
<dbReference type="Pfam" id="PF00106">
    <property type="entry name" value="adh_short"/>
    <property type="match status" value="1"/>
</dbReference>
<dbReference type="STRING" id="1447875.A0A2B7WV86"/>
<name>A0A2B7WV86_9EURO</name>
<dbReference type="EMBL" id="PDNB01000182">
    <property type="protein sequence ID" value="PGH00716.1"/>
    <property type="molecule type" value="Genomic_DNA"/>
</dbReference>
<evidence type="ECO:0000256" key="2">
    <source>
        <dbReference type="ARBA" id="ARBA00023002"/>
    </source>
</evidence>
<reference evidence="4 5" key="1">
    <citation type="submission" date="2017-10" db="EMBL/GenBank/DDBJ databases">
        <title>Comparative genomics in systemic dimorphic fungi from Ajellomycetaceae.</title>
        <authorList>
            <person name="Munoz J.F."/>
            <person name="Mcewen J.G."/>
            <person name="Clay O.K."/>
            <person name="Cuomo C.A."/>
        </authorList>
    </citation>
    <scope>NUCLEOTIDE SEQUENCE [LARGE SCALE GENOMIC DNA]</scope>
    <source>
        <strain evidence="4 5">UAMH5409</strain>
    </source>
</reference>
<evidence type="ECO:0000313" key="5">
    <source>
        <dbReference type="Proteomes" id="UP000223968"/>
    </source>
</evidence>
<accession>A0A2B7WV86</accession>
<evidence type="ECO:0000256" key="1">
    <source>
        <dbReference type="ARBA" id="ARBA00006484"/>
    </source>
</evidence>
<comment type="caution">
    <text evidence="4">The sequence shown here is derived from an EMBL/GenBank/DDBJ whole genome shotgun (WGS) entry which is preliminary data.</text>
</comment>
<dbReference type="PANTHER" id="PTHR43157">
    <property type="entry name" value="PHOSPHATIDYLINOSITOL-GLYCAN BIOSYNTHESIS CLASS F PROTEIN-RELATED"/>
    <property type="match status" value="1"/>
</dbReference>
<dbReference type="OrthoDB" id="191139at2759"/>
<evidence type="ECO:0000256" key="3">
    <source>
        <dbReference type="RuleBase" id="RU000363"/>
    </source>
</evidence>
<comment type="similarity">
    <text evidence="1 3">Belongs to the short-chain dehydrogenases/reductases (SDR) family.</text>
</comment>
<organism evidence="4 5">
    <name type="scientific">Helicocarpus griseus UAMH5409</name>
    <dbReference type="NCBI Taxonomy" id="1447875"/>
    <lineage>
        <taxon>Eukaryota</taxon>
        <taxon>Fungi</taxon>
        <taxon>Dikarya</taxon>
        <taxon>Ascomycota</taxon>
        <taxon>Pezizomycotina</taxon>
        <taxon>Eurotiomycetes</taxon>
        <taxon>Eurotiomycetidae</taxon>
        <taxon>Onygenales</taxon>
        <taxon>Ajellomycetaceae</taxon>
        <taxon>Helicocarpus</taxon>
    </lineage>
</organism>
<gene>
    <name evidence="4" type="ORF">AJ79_08136</name>
</gene>
<dbReference type="SUPFAM" id="SSF51735">
    <property type="entry name" value="NAD(P)-binding Rossmann-fold domains"/>
    <property type="match status" value="1"/>
</dbReference>
<evidence type="ECO:0008006" key="6">
    <source>
        <dbReference type="Google" id="ProtNLM"/>
    </source>
</evidence>
<dbReference type="PRINTS" id="PR00081">
    <property type="entry name" value="GDHRDH"/>
</dbReference>
<dbReference type="InterPro" id="IPR002347">
    <property type="entry name" value="SDR_fam"/>
</dbReference>
<dbReference type="Proteomes" id="UP000223968">
    <property type="component" value="Unassembled WGS sequence"/>
</dbReference>
<protein>
    <recommendedName>
        <fullName evidence="6">Retinol dehydrogenase 12</fullName>
    </recommendedName>
</protein>
<keyword evidence="2" id="KW-0560">Oxidoreductase</keyword>